<dbReference type="Pfam" id="PF05136">
    <property type="entry name" value="Phage_portal_2"/>
    <property type="match status" value="1"/>
</dbReference>
<evidence type="ECO:0000313" key="2">
    <source>
        <dbReference type="EMBL" id="HIS32253.1"/>
    </source>
</evidence>
<evidence type="ECO:0000256" key="1">
    <source>
        <dbReference type="SAM" id="MobiDB-lite"/>
    </source>
</evidence>
<accession>A0A9D1JL01</accession>
<dbReference type="EMBL" id="DVIQ01000073">
    <property type="protein sequence ID" value="HIS32253.1"/>
    <property type="molecule type" value="Genomic_DNA"/>
</dbReference>
<dbReference type="AlphaFoldDB" id="A0A9D1JL01"/>
<proteinExistence type="predicted"/>
<feature type="compositionally biased region" description="Polar residues" evidence="1">
    <location>
        <begin position="513"/>
        <end position="523"/>
    </location>
</feature>
<dbReference type="Proteomes" id="UP000823935">
    <property type="component" value="Unassembled WGS sequence"/>
</dbReference>
<dbReference type="GO" id="GO:0019068">
    <property type="term" value="P:virion assembly"/>
    <property type="evidence" value="ECO:0007669"/>
    <property type="project" value="InterPro"/>
</dbReference>
<sequence length="572" mass="63527">MRKIKFDKKRGLYVPDSIHMQNKGYGEAGASWRKRAVKGFNAPSGSAHEDIDFNNFTLRQRSRMLYMAAPVATSAVKTNRTNVVGVGLQLKSRIDREVLGLSPEQAESWQKNTEREFGLWAKNKQACDATGMNNFYGLQQLALVSWLLSGDCIGLIKQYPVTRLLPYSMRVHLIESDRIATPGGYGSGGSVTYTTGRNPENGNTIYDGVEVDSNGMVVAYHIRSNYPFELGAPETTWARVLAYQEHTGLPNVLHIIDTERPDQYRGVSYLAQVIEPLLQIRRYTESELMAAVVESFYTAFIKTEAPTDENPFNQTDPDMPGEMRGPNDYSMGPGQINIMAPGEDVEFANPTHPNGSFDKFVAAISTQIGAALEIPADLLLKQFNSSYSASRAALLEAWKAFKMRREWLADDFCRPCYEVWMSEAVARGRIYAPGFFDNPMIRSAYLGSEWLGPSQGQLDPVKEITAEILACSEGFSTHEQSTIRLNGGQWDSNIEQLQRENEKLGGNAPDPHQNGSGSGTQDPQEGELAEEDNNPHSPENTRRRSAEALRGLIISEQIRQSIQGGTANESTE</sequence>
<reference evidence="2" key="1">
    <citation type="submission" date="2020-10" db="EMBL/GenBank/DDBJ databases">
        <authorList>
            <person name="Gilroy R."/>
        </authorList>
    </citation>
    <scope>NUCLEOTIDE SEQUENCE</scope>
    <source>
        <strain evidence="2">CHK190-19873</strain>
    </source>
</reference>
<comment type="caution">
    <text evidence="2">The sequence shown here is derived from an EMBL/GenBank/DDBJ whole genome shotgun (WGS) entry which is preliminary data.</text>
</comment>
<dbReference type="InterPro" id="IPR006429">
    <property type="entry name" value="Phage_lambda_portal"/>
</dbReference>
<dbReference type="GO" id="GO:0005198">
    <property type="term" value="F:structural molecule activity"/>
    <property type="evidence" value="ECO:0007669"/>
    <property type="project" value="InterPro"/>
</dbReference>
<name>A0A9D1JL01_9FIRM</name>
<gene>
    <name evidence="2" type="ORF">IAB44_12030</name>
</gene>
<reference evidence="2" key="2">
    <citation type="journal article" date="2021" name="PeerJ">
        <title>Extensive microbial diversity within the chicken gut microbiome revealed by metagenomics and culture.</title>
        <authorList>
            <person name="Gilroy R."/>
            <person name="Ravi A."/>
            <person name="Getino M."/>
            <person name="Pursley I."/>
            <person name="Horton D.L."/>
            <person name="Alikhan N.F."/>
            <person name="Baker D."/>
            <person name="Gharbi K."/>
            <person name="Hall N."/>
            <person name="Watson M."/>
            <person name="Adriaenssens E.M."/>
            <person name="Foster-Nyarko E."/>
            <person name="Jarju S."/>
            <person name="Secka A."/>
            <person name="Antonio M."/>
            <person name="Oren A."/>
            <person name="Chaudhuri R.R."/>
            <person name="La Ragione R."/>
            <person name="Hildebrand F."/>
            <person name="Pallen M.J."/>
        </authorList>
    </citation>
    <scope>NUCLEOTIDE SEQUENCE</scope>
    <source>
        <strain evidence="2">CHK190-19873</strain>
    </source>
</reference>
<feature type="compositionally biased region" description="Polar residues" evidence="1">
    <location>
        <begin position="557"/>
        <end position="572"/>
    </location>
</feature>
<protein>
    <submittedName>
        <fullName evidence="2">Phage portal protein</fullName>
    </submittedName>
</protein>
<organism evidence="2 3">
    <name type="scientific">Candidatus Limivivens intestinipullorum</name>
    <dbReference type="NCBI Taxonomy" id="2840858"/>
    <lineage>
        <taxon>Bacteria</taxon>
        <taxon>Bacillati</taxon>
        <taxon>Bacillota</taxon>
        <taxon>Clostridia</taxon>
        <taxon>Lachnospirales</taxon>
        <taxon>Lachnospiraceae</taxon>
        <taxon>Lachnospiraceae incertae sedis</taxon>
        <taxon>Candidatus Limivivens</taxon>
    </lineage>
</organism>
<feature type="region of interest" description="Disordered" evidence="1">
    <location>
        <begin position="503"/>
        <end position="572"/>
    </location>
</feature>
<evidence type="ECO:0000313" key="3">
    <source>
        <dbReference type="Proteomes" id="UP000823935"/>
    </source>
</evidence>
<dbReference type="NCBIfam" id="TIGR01539">
    <property type="entry name" value="portal_lambda"/>
    <property type="match status" value="1"/>
</dbReference>